<evidence type="ECO:0000256" key="1">
    <source>
        <dbReference type="SAM" id="Phobius"/>
    </source>
</evidence>
<keyword evidence="1" id="KW-1133">Transmembrane helix</keyword>
<feature type="transmembrane region" description="Helical" evidence="1">
    <location>
        <begin position="30"/>
        <end position="59"/>
    </location>
</feature>
<comment type="caution">
    <text evidence="2">The sequence shown here is derived from an EMBL/GenBank/DDBJ whole genome shotgun (WGS) entry which is preliminary data.</text>
</comment>
<keyword evidence="3" id="KW-1185">Reference proteome</keyword>
<gene>
    <name evidence="2" type="ORF">Lalb_Chr24g0400201</name>
</gene>
<evidence type="ECO:0000313" key="2">
    <source>
        <dbReference type="EMBL" id="KAE9586286.1"/>
    </source>
</evidence>
<proteinExistence type="predicted"/>
<accession>A0A6A4MRT1</accession>
<dbReference type="EMBL" id="WOCE01000024">
    <property type="protein sequence ID" value="KAE9586286.1"/>
    <property type="molecule type" value="Genomic_DNA"/>
</dbReference>
<keyword evidence="1" id="KW-0812">Transmembrane</keyword>
<evidence type="ECO:0000313" key="3">
    <source>
        <dbReference type="Proteomes" id="UP000447434"/>
    </source>
</evidence>
<dbReference type="Proteomes" id="UP000447434">
    <property type="component" value="Chromosome 24"/>
</dbReference>
<sequence length="74" mass="8091">MSELNLPGLIKGEGWLSLKRGWIDQCAMRIGLMLGVGSLATLCLDYLLIITLCCCTLFLQLLPGSLNFDSIRCA</sequence>
<dbReference type="AlphaFoldDB" id="A0A6A4MRT1"/>
<organism evidence="2 3">
    <name type="scientific">Lupinus albus</name>
    <name type="common">White lupine</name>
    <name type="synonym">Lupinus termis</name>
    <dbReference type="NCBI Taxonomy" id="3870"/>
    <lineage>
        <taxon>Eukaryota</taxon>
        <taxon>Viridiplantae</taxon>
        <taxon>Streptophyta</taxon>
        <taxon>Embryophyta</taxon>
        <taxon>Tracheophyta</taxon>
        <taxon>Spermatophyta</taxon>
        <taxon>Magnoliopsida</taxon>
        <taxon>eudicotyledons</taxon>
        <taxon>Gunneridae</taxon>
        <taxon>Pentapetalae</taxon>
        <taxon>rosids</taxon>
        <taxon>fabids</taxon>
        <taxon>Fabales</taxon>
        <taxon>Fabaceae</taxon>
        <taxon>Papilionoideae</taxon>
        <taxon>50 kb inversion clade</taxon>
        <taxon>genistoids sensu lato</taxon>
        <taxon>core genistoids</taxon>
        <taxon>Genisteae</taxon>
        <taxon>Lupinus</taxon>
    </lineage>
</organism>
<protein>
    <submittedName>
        <fullName evidence="2">Uncharacterized protein</fullName>
    </submittedName>
</protein>
<name>A0A6A4MRT1_LUPAL</name>
<reference evidence="3" key="1">
    <citation type="journal article" date="2020" name="Nat. Commun.">
        <title>Genome sequence of the cluster root forming white lupin.</title>
        <authorList>
            <person name="Hufnagel B."/>
            <person name="Marques A."/>
            <person name="Soriano A."/>
            <person name="Marques L."/>
            <person name="Divol F."/>
            <person name="Doumas P."/>
            <person name="Sallet E."/>
            <person name="Mancinotti D."/>
            <person name="Carrere S."/>
            <person name="Marande W."/>
            <person name="Arribat S."/>
            <person name="Keller J."/>
            <person name="Huneau C."/>
            <person name="Blein T."/>
            <person name="Aime D."/>
            <person name="Laguerre M."/>
            <person name="Taylor J."/>
            <person name="Schubert V."/>
            <person name="Nelson M."/>
            <person name="Geu-Flores F."/>
            <person name="Crespi M."/>
            <person name="Gallardo-Guerrero K."/>
            <person name="Delaux P.-M."/>
            <person name="Salse J."/>
            <person name="Berges H."/>
            <person name="Guyot R."/>
            <person name="Gouzy J."/>
            <person name="Peret B."/>
        </authorList>
    </citation>
    <scope>NUCLEOTIDE SEQUENCE [LARGE SCALE GENOMIC DNA]</scope>
    <source>
        <strain evidence="3">cv. Amiga</strain>
    </source>
</reference>
<keyword evidence="1" id="KW-0472">Membrane</keyword>